<dbReference type="PANTHER" id="PTHR47506">
    <property type="entry name" value="TRANSCRIPTIONAL REGULATORY PROTEIN"/>
    <property type="match status" value="1"/>
</dbReference>
<dbReference type="InterPro" id="IPR036271">
    <property type="entry name" value="Tet_transcr_reg_TetR-rel_C_sf"/>
</dbReference>
<evidence type="ECO:0000256" key="2">
    <source>
        <dbReference type="ARBA" id="ARBA00023125"/>
    </source>
</evidence>
<dbReference type="InterPro" id="IPR001647">
    <property type="entry name" value="HTH_TetR"/>
</dbReference>
<evidence type="ECO:0000313" key="5">
    <source>
        <dbReference type="EMBL" id="EEF24320.1"/>
    </source>
</evidence>
<keyword evidence="1" id="KW-0805">Transcription regulation</keyword>
<dbReference type="Proteomes" id="UP000008311">
    <property type="component" value="Unassembled WGS sequence"/>
</dbReference>
<name>B9TIJ4_RICCO</name>
<dbReference type="GO" id="GO:0006355">
    <property type="term" value="P:regulation of DNA-templated transcription"/>
    <property type="evidence" value="ECO:0000318"/>
    <property type="project" value="GO_Central"/>
</dbReference>
<dbReference type="Pfam" id="PF00440">
    <property type="entry name" value="TetR_N"/>
    <property type="match status" value="1"/>
</dbReference>
<dbReference type="EMBL" id="EQ982637">
    <property type="protein sequence ID" value="EEF24320.1"/>
    <property type="molecule type" value="Genomic_DNA"/>
</dbReference>
<dbReference type="PROSITE" id="PS50977">
    <property type="entry name" value="HTH_TETR_2"/>
    <property type="match status" value="1"/>
</dbReference>
<sequence>MKVSREQVALNRERIVETAARLFREKGYDGIGVADLMKSAGMTHGGFYGHFESKEDLLAEAAAHALKKSVERWDGYLAAGRDTALEKIYGGYLNDQHRDHPELGCAVTALGPDVARLGPKARHAMTEGARSQLAILEQLMPGEGAAEQRKQALANYAAMIGAIVLSRAVDDEALSLEVLAAVRDTLPGTSQKS</sequence>
<dbReference type="Gene3D" id="1.10.10.60">
    <property type="entry name" value="Homeodomain-like"/>
    <property type="match status" value="1"/>
</dbReference>
<keyword evidence="3" id="KW-0804">Transcription</keyword>
<dbReference type="SUPFAM" id="SSF46689">
    <property type="entry name" value="Homeodomain-like"/>
    <property type="match status" value="1"/>
</dbReference>
<dbReference type="AlphaFoldDB" id="B9TIJ4"/>
<protein>
    <recommendedName>
        <fullName evidence="4">HTH tetR-type domain-containing protein</fullName>
    </recommendedName>
</protein>
<dbReference type="GO" id="GO:0000976">
    <property type="term" value="F:transcription cis-regulatory region binding"/>
    <property type="evidence" value="ECO:0000318"/>
    <property type="project" value="GO_Central"/>
</dbReference>
<evidence type="ECO:0000259" key="4">
    <source>
        <dbReference type="PROSITE" id="PS50977"/>
    </source>
</evidence>
<dbReference type="InterPro" id="IPR009057">
    <property type="entry name" value="Homeodomain-like_sf"/>
</dbReference>
<dbReference type="GO" id="GO:0003700">
    <property type="term" value="F:DNA-binding transcription factor activity"/>
    <property type="evidence" value="ECO:0000318"/>
    <property type="project" value="GO_Central"/>
</dbReference>
<organism evidence="5 6">
    <name type="scientific">Ricinus communis</name>
    <name type="common">Castor bean</name>
    <dbReference type="NCBI Taxonomy" id="3988"/>
    <lineage>
        <taxon>Eukaryota</taxon>
        <taxon>Viridiplantae</taxon>
        <taxon>Streptophyta</taxon>
        <taxon>Embryophyta</taxon>
        <taxon>Tracheophyta</taxon>
        <taxon>Spermatophyta</taxon>
        <taxon>Magnoliopsida</taxon>
        <taxon>eudicotyledons</taxon>
        <taxon>Gunneridae</taxon>
        <taxon>Pentapetalae</taxon>
        <taxon>rosids</taxon>
        <taxon>fabids</taxon>
        <taxon>Malpighiales</taxon>
        <taxon>Euphorbiaceae</taxon>
        <taxon>Acalyphoideae</taxon>
        <taxon>Acalypheae</taxon>
        <taxon>Ricinus</taxon>
    </lineage>
</organism>
<dbReference type="PANTHER" id="PTHR47506:SF7">
    <property type="entry name" value="TRANSCRIPTIONAL REGULATORY PROTEIN"/>
    <property type="match status" value="1"/>
</dbReference>
<gene>
    <name evidence="5" type="ORF">RCOM_1806590</name>
</gene>
<keyword evidence="2" id="KW-0238">DNA-binding</keyword>
<dbReference type="SUPFAM" id="SSF48498">
    <property type="entry name" value="Tetracyclin repressor-like, C-terminal domain"/>
    <property type="match status" value="1"/>
</dbReference>
<dbReference type="PRINTS" id="PR00455">
    <property type="entry name" value="HTHTETR"/>
</dbReference>
<reference evidence="6" key="1">
    <citation type="journal article" date="2010" name="Nat. Biotechnol.">
        <title>Draft genome sequence of the oilseed species Ricinus communis.</title>
        <authorList>
            <person name="Chan A.P."/>
            <person name="Crabtree J."/>
            <person name="Zhao Q."/>
            <person name="Lorenzi H."/>
            <person name="Orvis J."/>
            <person name="Puiu D."/>
            <person name="Melake-Berhan A."/>
            <person name="Jones K.M."/>
            <person name="Redman J."/>
            <person name="Chen G."/>
            <person name="Cahoon E.B."/>
            <person name="Gedil M."/>
            <person name="Stanke M."/>
            <person name="Haas B.J."/>
            <person name="Wortman J.R."/>
            <person name="Fraser-Liggett C.M."/>
            <person name="Ravel J."/>
            <person name="Rabinowicz P.D."/>
        </authorList>
    </citation>
    <scope>NUCLEOTIDE SEQUENCE [LARGE SCALE GENOMIC DNA]</scope>
    <source>
        <strain evidence="6">cv. Hale</strain>
    </source>
</reference>
<proteinExistence type="predicted"/>
<keyword evidence="6" id="KW-1185">Reference proteome</keyword>
<dbReference type="Gene3D" id="1.10.357.10">
    <property type="entry name" value="Tetracycline Repressor, domain 2"/>
    <property type="match status" value="1"/>
</dbReference>
<evidence type="ECO:0000256" key="1">
    <source>
        <dbReference type="ARBA" id="ARBA00023015"/>
    </source>
</evidence>
<feature type="domain" description="HTH tetR-type" evidence="4">
    <location>
        <begin position="9"/>
        <end position="69"/>
    </location>
</feature>
<accession>B9TIJ4</accession>
<evidence type="ECO:0000256" key="3">
    <source>
        <dbReference type="ARBA" id="ARBA00023163"/>
    </source>
</evidence>
<dbReference type="InParanoid" id="B9TIJ4"/>
<evidence type="ECO:0000313" key="6">
    <source>
        <dbReference type="Proteomes" id="UP000008311"/>
    </source>
</evidence>